<keyword evidence="4" id="KW-0479">Metal-binding</keyword>
<keyword evidence="4" id="KW-0460">Magnesium</keyword>
<dbReference type="EMBL" id="CP053073">
    <property type="protein sequence ID" value="QJR14356.1"/>
    <property type="molecule type" value="Genomic_DNA"/>
</dbReference>
<dbReference type="Gene3D" id="3.40.50.10420">
    <property type="entry name" value="NagB/RpiA/CoA transferase-like"/>
    <property type="match status" value="1"/>
</dbReference>
<dbReference type="GO" id="GO:0009396">
    <property type="term" value="P:folic acid-containing compound biosynthetic process"/>
    <property type="evidence" value="ECO:0007669"/>
    <property type="project" value="TreeGrafter"/>
</dbReference>
<dbReference type="InterPro" id="IPR037171">
    <property type="entry name" value="NagB/RpiA_transferase-like"/>
</dbReference>
<evidence type="ECO:0000313" key="6">
    <source>
        <dbReference type="Proteomes" id="UP000503096"/>
    </source>
</evidence>
<dbReference type="GO" id="GO:0005524">
    <property type="term" value="F:ATP binding"/>
    <property type="evidence" value="ECO:0007669"/>
    <property type="project" value="UniProtKB-KW"/>
</dbReference>
<keyword evidence="3 4" id="KW-0067">ATP-binding</keyword>
<dbReference type="RefSeq" id="WP_246212100.1">
    <property type="nucleotide sequence ID" value="NZ_CP053073.1"/>
</dbReference>
<dbReference type="NCBIfam" id="TIGR02727">
    <property type="entry name" value="MTHFS_bact"/>
    <property type="match status" value="1"/>
</dbReference>
<reference evidence="5 6" key="1">
    <citation type="submission" date="2020-04" db="EMBL/GenBank/DDBJ databases">
        <title>Usitatibacter rugosus gen. nov., sp. nov. and Usitatibacter palustris sp. nov., novel members of Usitatibacteraceae fam. nov. within the order Nitrosomonadales isolated from soil.</title>
        <authorList>
            <person name="Huber K.J."/>
            <person name="Neumann-Schaal M."/>
            <person name="Geppert A."/>
            <person name="Luckner M."/>
            <person name="Wanner G."/>
            <person name="Overmann J."/>
        </authorList>
    </citation>
    <scope>NUCLEOTIDE SEQUENCE [LARGE SCALE GENOMIC DNA]</scope>
    <source>
        <strain evidence="5 6">Swamp67</strain>
    </source>
</reference>
<dbReference type="GO" id="GO:0035999">
    <property type="term" value="P:tetrahydrofolate interconversion"/>
    <property type="evidence" value="ECO:0007669"/>
    <property type="project" value="TreeGrafter"/>
</dbReference>
<evidence type="ECO:0000256" key="3">
    <source>
        <dbReference type="ARBA" id="ARBA00022840"/>
    </source>
</evidence>
<evidence type="ECO:0000256" key="1">
    <source>
        <dbReference type="ARBA" id="ARBA00010638"/>
    </source>
</evidence>
<comment type="similarity">
    <text evidence="1 4">Belongs to the 5-formyltetrahydrofolate cyclo-ligase family.</text>
</comment>
<gene>
    <name evidence="5" type="ORF">DSM104440_01152</name>
</gene>
<keyword evidence="6" id="KW-1185">Reference proteome</keyword>
<accession>A0A6M4H4B4</accession>
<dbReference type="PANTHER" id="PTHR23407:SF1">
    <property type="entry name" value="5-FORMYLTETRAHYDROFOLATE CYCLO-LIGASE"/>
    <property type="match status" value="1"/>
</dbReference>
<evidence type="ECO:0000313" key="5">
    <source>
        <dbReference type="EMBL" id="QJR14356.1"/>
    </source>
</evidence>
<evidence type="ECO:0000256" key="4">
    <source>
        <dbReference type="RuleBase" id="RU361279"/>
    </source>
</evidence>
<evidence type="ECO:0000256" key="2">
    <source>
        <dbReference type="ARBA" id="ARBA00022741"/>
    </source>
</evidence>
<proteinExistence type="inferred from homology"/>
<dbReference type="AlphaFoldDB" id="A0A6M4H4B4"/>
<keyword evidence="2 4" id="KW-0547">Nucleotide-binding</keyword>
<dbReference type="FunCoup" id="A0A6M4H4B4">
    <property type="interactions" value="368"/>
</dbReference>
<dbReference type="SUPFAM" id="SSF100950">
    <property type="entry name" value="NagB/RpiA/CoA transferase-like"/>
    <property type="match status" value="1"/>
</dbReference>
<sequence length="226" mass="25162">MTWGDSLFPADDVPAWRKAERARLIAQREAVPLEERHTIDARITQFLITGFPLLAKLTIGFYWPMKGEVEPRFAIRHFRLQGARAALPVVVERGAPLKFVEWTPGCATRPGVFGLPVPIGDEVVPDAVLVPPVGFGARGYRLGYGGGYFDRTLAALSPRPIAIALAREASRIETIHPQPHDVPMDFIVTEEGIHHVSAEGMHRLTRVEEAARLADRLRETATRHLR</sequence>
<dbReference type="Proteomes" id="UP000503096">
    <property type="component" value="Chromosome"/>
</dbReference>
<comment type="cofactor">
    <cofactor evidence="4">
        <name>Mg(2+)</name>
        <dbReference type="ChEBI" id="CHEBI:18420"/>
    </cofactor>
</comment>
<dbReference type="PANTHER" id="PTHR23407">
    <property type="entry name" value="ATPASE INHIBITOR/5-FORMYLTETRAHYDROFOLATE CYCLO-LIGASE"/>
    <property type="match status" value="1"/>
</dbReference>
<dbReference type="InterPro" id="IPR002698">
    <property type="entry name" value="FTHF_cligase"/>
</dbReference>
<organism evidence="5 6">
    <name type="scientific">Usitatibacter palustris</name>
    <dbReference type="NCBI Taxonomy" id="2732487"/>
    <lineage>
        <taxon>Bacteria</taxon>
        <taxon>Pseudomonadati</taxon>
        <taxon>Pseudomonadota</taxon>
        <taxon>Betaproteobacteria</taxon>
        <taxon>Nitrosomonadales</taxon>
        <taxon>Usitatibacteraceae</taxon>
        <taxon>Usitatibacter</taxon>
    </lineage>
</organism>
<comment type="catalytic activity">
    <reaction evidence="4">
        <text>(6S)-5-formyl-5,6,7,8-tetrahydrofolate + ATP = (6R)-5,10-methenyltetrahydrofolate + ADP + phosphate</text>
        <dbReference type="Rhea" id="RHEA:10488"/>
        <dbReference type="ChEBI" id="CHEBI:30616"/>
        <dbReference type="ChEBI" id="CHEBI:43474"/>
        <dbReference type="ChEBI" id="CHEBI:57455"/>
        <dbReference type="ChEBI" id="CHEBI:57457"/>
        <dbReference type="ChEBI" id="CHEBI:456216"/>
        <dbReference type="EC" id="6.3.3.2"/>
    </reaction>
</comment>
<dbReference type="GO" id="GO:0030272">
    <property type="term" value="F:5-formyltetrahydrofolate cyclo-ligase activity"/>
    <property type="evidence" value="ECO:0007669"/>
    <property type="project" value="UniProtKB-EC"/>
</dbReference>
<dbReference type="InParanoid" id="A0A6M4H4B4"/>
<dbReference type="InterPro" id="IPR024185">
    <property type="entry name" value="FTHF_cligase-like_sf"/>
</dbReference>
<dbReference type="EC" id="6.3.3.2" evidence="4"/>
<dbReference type="Pfam" id="PF01812">
    <property type="entry name" value="5-FTHF_cyc-lig"/>
    <property type="match status" value="1"/>
</dbReference>
<dbReference type="KEGG" id="upl:DSM104440_01152"/>
<name>A0A6M4H4B4_9PROT</name>
<protein>
    <recommendedName>
        <fullName evidence="4">5-formyltetrahydrofolate cyclo-ligase</fullName>
        <ecNumber evidence="4">6.3.3.2</ecNumber>
    </recommendedName>
</protein>
<dbReference type="GO" id="GO:0046872">
    <property type="term" value="F:metal ion binding"/>
    <property type="evidence" value="ECO:0007669"/>
    <property type="project" value="UniProtKB-KW"/>
</dbReference>